<reference evidence="2" key="1">
    <citation type="submission" date="2020-05" db="UniProtKB">
        <authorList>
            <consortium name="EnsemblMetazoa"/>
        </authorList>
    </citation>
    <scope>IDENTIFICATION</scope>
    <source>
        <strain evidence="2">TTRI</strain>
    </source>
</reference>
<dbReference type="AlphaFoldDB" id="A0A1A9UW11"/>
<evidence type="ECO:0008006" key="4">
    <source>
        <dbReference type="Google" id="ProtNLM"/>
    </source>
</evidence>
<dbReference type="Proteomes" id="UP000078200">
    <property type="component" value="Unassembled WGS sequence"/>
</dbReference>
<keyword evidence="1" id="KW-0472">Membrane</keyword>
<feature type="transmembrane region" description="Helical" evidence="1">
    <location>
        <begin position="102"/>
        <end position="121"/>
    </location>
</feature>
<accession>A0A1A9UW11</accession>
<dbReference type="GO" id="GO:0016020">
    <property type="term" value="C:membrane"/>
    <property type="evidence" value="ECO:0007669"/>
    <property type="project" value="InterPro"/>
</dbReference>
<evidence type="ECO:0000313" key="3">
    <source>
        <dbReference type="Proteomes" id="UP000078200"/>
    </source>
</evidence>
<dbReference type="GO" id="GO:0003830">
    <property type="term" value="F:beta-1,4-mannosylglycoprotein 4-beta-N-acetylglucosaminyltransferase activity"/>
    <property type="evidence" value="ECO:0007669"/>
    <property type="project" value="InterPro"/>
</dbReference>
<keyword evidence="1" id="KW-1133">Transmembrane helix</keyword>
<proteinExistence type="predicted"/>
<dbReference type="STRING" id="7395.A0A1A9UW11"/>
<keyword evidence="3" id="KW-1185">Reference proteome</keyword>
<keyword evidence="1" id="KW-0812">Transmembrane</keyword>
<dbReference type="PANTHER" id="PTHR12224">
    <property type="entry name" value="BETA-1,4-MANNOSYL-GLYCOPROTEIN BETA-1,4-N-ACETYLGLUCOSAMINYL-TRANSFERASE"/>
    <property type="match status" value="1"/>
</dbReference>
<evidence type="ECO:0000256" key="1">
    <source>
        <dbReference type="SAM" id="Phobius"/>
    </source>
</evidence>
<protein>
    <recommendedName>
        <fullName evidence="4">Beta-1,4-mannosyl-glycoprotein 4-beta-N-acetylglucosaminyltransferase</fullName>
    </recommendedName>
</protein>
<dbReference type="VEuPathDB" id="VectorBase:GAUT017635"/>
<dbReference type="EnsemblMetazoa" id="GAUT017635-RA">
    <property type="protein sequence ID" value="GAUT017635-PA"/>
    <property type="gene ID" value="GAUT017635"/>
</dbReference>
<dbReference type="GO" id="GO:0006044">
    <property type="term" value="P:N-acetylglucosamine metabolic process"/>
    <property type="evidence" value="ECO:0007669"/>
    <property type="project" value="TreeGrafter"/>
</dbReference>
<sequence length="573" mass="66919">MLMRLLNDGVQYYRLPFILMRVHITSEKHAMAFSVPWSGKKEECVKLRINLIANNKRAPMHLRLSLTRYDALANEEEKQLDVMQRTQVTPLLAGRGTWTKRVLLWSVLLIQFGFILCFWLLQFGLSDNLNRIDGSFTREQEEQQRVNFIKAESLRSADNSANSTQFVWPSREVGFHKEFILRKSNGNISESERLIFGEMTLWCFREGTQNETFKLKSDSGSEDLLDAGQDHCKCSSEWHGRDCGQPEIIWRALMAAKTIFKLKDPSRDECHRLVYMIEGQFFSLDLLEMQVKGVERIIDYFIIFLKRNPVSISDLKSLRRHLKQILPQNNFMLFHCQLMQHRNCSSAAAYHLFRQQQLSSNVIRGTDLFIYTDDHTLLEHKALNFFKYYVNEVPTTVFRLKFNVYGFYWQHPDLTHLNGIISSFSHLDNIQGEIAADLALLQNTQNFPLVIGDLNHFGGWFCKYCQQPDEVIMELQAQSQTALSITPTPQNSIEFPHNQRNSHIDIAYLQQLIATGVYLRDGKTQLLRVYRFRDKYFAPLYVSDQSWKYGHLLINIYESLDDLLADDNEDESF</sequence>
<evidence type="ECO:0000313" key="2">
    <source>
        <dbReference type="EnsemblMetazoa" id="GAUT017635-PA"/>
    </source>
</evidence>
<organism evidence="2 3">
    <name type="scientific">Glossina austeni</name>
    <name type="common">Savannah tsetse fly</name>
    <dbReference type="NCBI Taxonomy" id="7395"/>
    <lineage>
        <taxon>Eukaryota</taxon>
        <taxon>Metazoa</taxon>
        <taxon>Ecdysozoa</taxon>
        <taxon>Arthropoda</taxon>
        <taxon>Hexapoda</taxon>
        <taxon>Insecta</taxon>
        <taxon>Pterygota</taxon>
        <taxon>Neoptera</taxon>
        <taxon>Endopterygota</taxon>
        <taxon>Diptera</taxon>
        <taxon>Brachycera</taxon>
        <taxon>Muscomorpha</taxon>
        <taxon>Hippoboscoidea</taxon>
        <taxon>Glossinidae</taxon>
        <taxon>Glossina</taxon>
    </lineage>
</organism>
<dbReference type="PANTHER" id="PTHR12224:SF0">
    <property type="entry name" value="BETA-1,4-MANNOSYL-GLYCOPROTEIN 4-BETA-N-ACETYLGLUCOSAMINYLTRANSFERASE"/>
    <property type="match status" value="1"/>
</dbReference>
<dbReference type="InterPro" id="IPR006813">
    <property type="entry name" value="Glyco_trans_17"/>
</dbReference>
<name>A0A1A9UW11_GLOAU</name>